<dbReference type="InterPro" id="IPR023840">
    <property type="entry name" value="T7SS_Rv3446c"/>
</dbReference>
<reference evidence="1 2" key="1">
    <citation type="submission" date="2016-10" db="EMBL/GenBank/DDBJ databases">
        <authorList>
            <person name="de Groot N.N."/>
        </authorList>
    </citation>
    <scope>NUCLEOTIDE SEQUENCE [LARGE SCALE GENOMIC DNA]</scope>
    <source>
        <strain evidence="1 2">JCM 11308</strain>
    </source>
</reference>
<evidence type="ECO:0000313" key="1">
    <source>
        <dbReference type="EMBL" id="SDE30303.1"/>
    </source>
</evidence>
<accession>A0A1G7BTH5</accession>
<dbReference type="AlphaFoldDB" id="A0A1G7BTH5"/>
<keyword evidence="2" id="KW-1185">Reference proteome</keyword>
<name>A0A1G7BTH5_9NOCA</name>
<dbReference type="NCBIfam" id="TIGR03931">
    <property type="entry name" value="T7SS_Rv3446c"/>
    <property type="match status" value="1"/>
</dbReference>
<protein>
    <submittedName>
        <fullName evidence="1">Type VII secretion-associated protein, Rv3446c family, C-terminal domain-containing protein</fullName>
    </submittedName>
</protein>
<proteinExistence type="predicted"/>
<gene>
    <name evidence="1" type="ORF">SAMN05444580_1144</name>
</gene>
<dbReference type="EMBL" id="FNAB01000014">
    <property type="protein sequence ID" value="SDE30303.1"/>
    <property type="molecule type" value="Genomic_DNA"/>
</dbReference>
<dbReference type="STRING" id="168276.SAMN05444580_1144"/>
<dbReference type="Gene3D" id="3.30.420.40">
    <property type="match status" value="1"/>
</dbReference>
<evidence type="ECO:0000313" key="2">
    <source>
        <dbReference type="Proteomes" id="UP000199417"/>
    </source>
</evidence>
<dbReference type="Proteomes" id="UP000199417">
    <property type="component" value="Unassembled WGS sequence"/>
</dbReference>
<organism evidence="1 2">
    <name type="scientific">Rhodococcus tukisamuensis</name>
    <dbReference type="NCBI Taxonomy" id="168276"/>
    <lineage>
        <taxon>Bacteria</taxon>
        <taxon>Bacillati</taxon>
        <taxon>Actinomycetota</taxon>
        <taxon>Actinomycetes</taxon>
        <taxon>Mycobacteriales</taxon>
        <taxon>Nocardiaceae</taxon>
        <taxon>Rhodococcus</taxon>
    </lineage>
</organism>
<sequence length="491" mass="49918">MTAARVLAIHLTESALWARSGAAEFFCPATVSASAAGLVFGMGLGLSDSAVVERHPIRYVDDRYLALGEGVFPMTEVLAGLVAHAAAGCGLDRPADLVVLTHPANWGRGRRGALSAAGRTVGREVTLVSVPDAVRRAAGADSEVAVLEVGLLASTASASGSLDCVHLGEWGSADLCLGGGEGDPTDSATATGEPGRAGEWVAALVAACPRWPARVLVTGEGPAGTGQVLLRALESGGRTATVATEVSGAEVVAGALALVSAPLPTALPEAAWREPADPAPSRGGSPGRRRVAAALAAVAAVTGLAVVGAGVLHSQDGTATAGSTAAWPAPAAGPAESVAAEPPVAQHVAPKTERGAVGRVELAVPPGWGERVAGRRPDRLELVRDDGGPARILLVQKELTPGADLDAVARTLRQRIAERPGVFRSLERAPADGREALTYREIPDPDSEVRWHVYVADGLQVSVGCQSLADRWEDLAGACDQAIRSTSVTLG</sequence>